<protein>
    <recommendedName>
        <fullName evidence="10">Diadenylate cyclase</fullName>
        <shortName evidence="10">DAC</shortName>
        <ecNumber evidence="10">2.7.7.85</ecNumber>
    </recommendedName>
    <alternativeName>
        <fullName evidence="10">Cyclic-di-AMP synthase</fullName>
        <shortName evidence="10">c-di-AMP synthase</shortName>
    </alternativeName>
</protein>
<evidence type="ECO:0000256" key="4">
    <source>
        <dbReference type="ARBA" id="ARBA00022692"/>
    </source>
</evidence>
<dbReference type="EC" id="2.7.7.85" evidence="10"/>
<comment type="caution">
    <text evidence="12">The sequence shown here is derived from an EMBL/GenBank/DDBJ whole genome shotgun (WGS) entry which is preliminary data.</text>
</comment>
<dbReference type="InterPro" id="IPR014046">
    <property type="entry name" value="C-di-AMP_synthase"/>
</dbReference>
<dbReference type="Pfam" id="PF19293">
    <property type="entry name" value="CdaA_N"/>
    <property type="match status" value="1"/>
</dbReference>
<comment type="function">
    <text evidence="10">Catalyzes the condensation of 2 ATP molecules into cyclic di-AMP (c-di-AMP), a second messenger used to regulate differing processes in different bacteria.</text>
</comment>
<dbReference type="InterPro" id="IPR036888">
    <property type="entry name" value="DNA_integrity_DisA_N_sf"/>
</dbReference>
<comment type="caution">
    <text evidence="10">Lacks conserved residue(s) required for the propagation of feature annotation.</text>
</comment>
<keyword evidence="3 10" id="KW-0808">Transferase</keyword>
<keyword evidence="7 10" id="KW-0067">ATP-binding</keyword>
<evidence type="ECO:0000256" key="8">
    <source>
        <dbReference type="ARBA" id="ARBA00022989"/>
    </source>
</evidence>
<sequence>MLSILKPSARDIIDILIVAAIIFYFLKFLKGTRALRMLFALFFIFMLYFFARWLNFKTLTLIVDSLKAIWVVAFVILFQPEIRNALSRFGRFGPLRFLLKPGNEAYVIDEVVEATATLKERRLGGLIVLERQMGLREFIETGTRIEALVSAPLIISIFTPPSPLHDGACIITGDHIVSAGCTLPLSETTYVDGFLGMRHRAGLGIATITDAVAIIVSETTGKISFANRGKLMIDLTPSQIKFNLTQAIVKGE</sequence>
<evidence type="ECO:0000256" key="2">
    <source>
        <dbReference type="ARBA" id="ARBA00022475"/>
    </source>
</evidence>
<dbReference type="InterPro" id="IPR034701">
    <property type="entry name" value="CdaA"/>
</dbReference>
<organism evidence="12">
    <name type="scientific">candidate division WOR-3 bacterium</name>
    <dbReference type="NCBI Taxonomy" id="2052148"/>
    <lineage>
        <taxon>Bacteria</taxon>
        <taxon>Bacteria division WOR-3</taxon>
    </lineage>
</organism>
<dbReference type="GO" id="GO:0006171">
    <property type="term" value="P:cAMP biosynthetic process"/>
    <property type="evidence" value="ECO:0007669"/>
    <property type="project" value="InterPro"/>
</dbReference>
<evidence type="ECO:0000259" key="11">
    <source>
        <dbReference type="PROSITE" id="PS51794"/>
    </source>
</evidence>
<evidence type="ECO:0000256" key="9">
    <source>
        <dbReference type="ARBA" id="ARBA00023136"/>
    </source>
</evidence>
<keyword evidence="9 10" id="KW-0472">Membrane</keyword>
<evidence type="ECO:0000256" key="3">
    <source>
        <dbReference type="ARBA" id="ARBA00022679"/>
    </source>
</evidence>
<keyword evidence="8 10" id="KW-1133">Transmembrane helix</keyword>
<keyword evidence="4 10" id="KW-0812">Transmembrane</keyword>
<dbReference type="Pfam" id="PF02457">
    <property type="entry name" value="DAC"/>
    <property type="match status" value="1"/>
</dbReference>
<dbReference type="GO" id="GO:0106408">
    <property type="term" value="F:diadenylate cyclase activity"/>
    <property type="evidence" value="ECO:0007669"/>
    <property type="project" value="UniProtKB-EC"/>
</dbReference>
<dbReference type="HAMAP" id="MF_01499">
    <property type="entry name" value="DacA"/>
    <property type="match status" value="1"/>
</dbReference>
<dbReference type="GO" id="GO:0005524">
    <property type="term" value="F:ATP binding"/>
    <property type="evidence" value="ECO:0007669"/>
    <property type="project" value="UniProtKB-UniRule"/>
</dbReference>
<dbReference type="InterPro" id="IPR045585">
    <property type="entry name" value="CdaA_N"/>
</dbReference>
<accession>A0A7C6EEI8</accession>
<comment type="similarity">
    <text evidence="10">Belongs to the adenylate cyclase family. DacA/CdaA subfamily.</text>
</comment>
<feature type="transmembrane region" description="Helical" evidence="10">
    <location>
        <begin position="12"/>
        <end position="29"/>
    </location>
</feature>
<evidence type="ECO:0000256" key="10">
    <source>
        <dbReference type="HAMAP-Rule" id="MF_01499"/>
    </source>
</evidence>
<dbReference type="PANTHER" id="PTHR34185">
    <property type="entry name" value="DIADENYLATE CYCLASE"/>
    <property type="match status" value="1"/>
</dbReference>
<dbReference type="SUPFAM" id="SSF143597">
    <property type="entry name" value="YojJ-like"/>
    <property type="match status" value="1"/>
</dbReference>
<evidence type="ECO:0000313" key="12">
    <source>
        <dbReference type="EMBL" id="HHS52822.1"/>
    </source>
</evidence>
<dbReference type="PANTHER" id="PTHR34185:SF1">
    <property type="entry name" value="DIADENYLATE CYCLASE"/>
    <property type="match status" value="1"/>
</dbReference>
<feature type="transmembrane region" description="Helical" evidence="10">
    <location>
        <begin position="34"/>
        <end position="53"/>
    </location>
</feature>
<dbReference type="InterPro" id="IPR050338">
    <property type="entry name" value="DisA"/>
</dbReference>
<keyword evidence="2 10" id="KW-1003">Cell membrane</keyword>
<dbReference type="GO" id="GO:0004016">
    <property type="term" value="F:adenylate cyclase activity"/>
    <property type="evidence" value="ECO:0007669"/>
    <property type="project" value="UniProtKB-UniRule"/>
</dbReference>
<keyword evidence="5 10" id="KW-0548">Nucleotidyltransferase</keyword>
<feature type="domain" description="DAC" evidence="11">
    <location>
        <begin position="79"/>
        <end position="237"/>
    </location>
</feature>
<reference evidence="12" key="1">
    <citation type="journal article" date="2020" name="mSystems">
        <title>Genome- and Community-Level Interaction Insights into Carbon Utilization and Element Cycling Functions of Hydrothermarchaeota in Hydrothermal Sediment.</title>
        <authorList>
            <person name="Zhou Z."/>
            <person name="Liu Y."/>
            <person name="Xu W."/>
            <person name="Pan J."/>
            <person name="Luo Z.H."/>
            <person name="Li M."/>
        </authorList>
    </citation>
    <scope>NUCLEOTIDE SEQUENCE [LARGE SCALE GENOMIC DNA]</scope>
    <source>
        <strain evidence="12">SpSt-876</strain>
    </source>
</reference>
<evidence type="ECO:0000256" key="6">
    <source>
        <dbReference type="ARBA" id="ARBA00022741"/>
    </source>
</evidence>
<evidence type="ECO:0000256" key="5">
    <source>
        <dbReference type="ARBA" id="ARBA00022695"/>
    </source>
</evidence>
<comment type="catalytic activity">
    <reaction evidence="1 10">
        <text>2 ATP = 3',3'-c-di-AMP + 2 diphosphate</text>
        <dbReference type="Rhea" id="RHEA:35655"/>
        <dbReference type="ChEBI" id="CHEBI:30616"/>
        <dbReference type="ChEBI" id="CHEBI:33019"/>
        <dbReference type="ChEBI" id="CHEBI:71500"/>
        <dbReference type="EC" id="2.7.7.85"/>
    </reaction>
</comment>
<dbReference type="NCBIfam" id="TIGR00159">
    <property type="entry name" value="diadenylate cyclase CdaA"/>
    <property type="match status" value="1"/>
</dbReference>
<evidence type="ECO:0000256" key="7">
    <source>
        <dbReference type="ARBA" id="ARBA00022840"/>
    </source>
</evidence>
<feature type="transmembrane region" description="Helical" evidence="10">
    <location>
        <begin position="59"/>
        <end position="78"/>
    </location>
</feature>
<dbReference type="InterPro" id="IPR003390">
    <property type="entry name" value="DNA_integrity_scan_DisA_N"/>
</dbReference>
<name>A0A7C6EEI8_UNCW3</name>
<gene>
    <name evidence="10" type="primary">dacA</name>
    <name evidence="12" type="ORF">ENW73_08220</name>
</gene>
<dbReference type="AlphaFoldDB" id="A0A7C6EEI8"/>
<evidence type="ECO:0000256" key="1">
    <source>
        <dbReference type="ARBA" id="ARBA00000877"/>
    </source>
</evidence>
<dbReference type="EMBL" id="DTLI01000196">
    <property type="protein sequence ID" value="HHS52822.1"/>
    <property type="molecule type" value="Genomic_DNA"/>
</dbReference>
<dbReference type="Gene3D" id="3.40.1700.10">
    <property type="entry name" value="DNA integrity scanning protein, DisA, N-terminal domain"/>
    <property type="match status" value="1"/>
</dbReference>
<keyword evidence="6 10" id="KW-0547">Nucleotide-binding</keyword>
<proteinExistence type="inferred from homology"/>
<dbReference type="PIRSF" id="PIRSF004793">
    <property type="entry name" value="UCP004793"/>
    <property type="match status" value="1"/>
</dbReference>
<comment type="subunit">
    <text evidence="10">Probably a homodimer.</text>
</comment>
<dbReference type="PROSITE" id="PS51794">
    <property type="entry name" value="DAC"/>
    <property type="match status" value="1"/>
</dbReference>